<dbReference type="AlphaFoldDB" id="S2KBH8"/>
<proteinExistence type="predicted"/>
<dbReference type="VEuPathDB" id="FungiDB:HMPREF1544_03469"/>
<name>S2KBH8_MUCC1</name>
<dbReference type="Proteomes" id="UP000014254">
    <property type="component" value="Unassembled WGS sequence"/>
</dbReference>
<dbReference type="InParanoid" id="S2KBH8"/>
<dbReference type="OrthoDB" id="2263901at2759"/>
<evidence type="ECO:0000313" key="1">
    <source>
        <dbReference type="EMBL" id="EPB89670.1"/>
    </source>
</evidence>
<dbReference type="EMBL" id="KE123931">
    <property type="protein sequence ID" value="EPB89670.1"/>
    <property type="molecule type" value="Genomic_DNA"/>
</dbReference>
<protein>
    <submittedName>
        <fullName evidence="1">Uncharacterized protein</fullName>
    </submittedName>
</protein>
<reference evidence="2" key="1">
    <citation type="submission" date="2013-05" db="EMBL/GenBank/DDBJ databases">
        <title>The Genome sequence of Mucor circinelloides f. circinelloides 1006PhL.</title>
        <authorList>
            <consortium name="The Broad Institute Genomics Platform"/>
            <person name="Cuomo C."/>
            <person name="Earl A."/>
            <person name="Findley K."/>
            <person name="Lee S.C."/>
            <person name="Walker B."/>
            <person name="Young S."/>
            <person name="Zeng Q."/>
            <person name="Gargeya S."/>
            <person name="Fitzgerald M."/>
            <person name="Haas B."/>
            <person name="Abouelleil A."/>
            <person name="Allen A.W."/>
            <person name="Alvarado L."/>
            <person name="Arachchi H.M."/>
            <person name="Berlin A.M."/>
            <person name="Chapman S.B."/>
            <person name="Gainer-Dewar J."/>
            <person name="Goldberg J."/>
            <person name="Griggs A."/>
            <person name="Gujja S."/>
            <person name="Hansen M."/>
            <person name="Howarth C."/>
            <person name="Imamovic A."/>
            <person name="Ireland A."/>
            <person name="Larimer J."/>
            <person name="McCowan C."/>
            <person name="Murphy C."/>
            <person name="Pearson M."/>
            <person name="Poon T.W."/>
            <person name="Priest M."/>
            <person name="Roberts A."/>
            <person name="Saif S."/>
            <person name="Shea T."/>
            <person name="Sisk P."/>
            <person name="Sykes S."/>
            <person name="Wortman J."/>
            <person name="Nusbaum C."/>
            <person name="Birren B."/>
        </authorList>
    </citation>
    <scope>NUCLEOTIDE SEQUENCE [LARGE SCALE GENOMIC DNA]</scope>
    <source>
        <strain evidence="2">1006PhL</strain>
    </source>
</reference>
<accession>S2KBH8</accession>
<keyword evidence="2" id="KW-1185">Reference proteome</keyword>
<evidence type="ECO:0000313" key="2">
    <source>
        <dbReference type="Proteomes" id="UP000014254"/>
    </source>
</evidence>
<organism evidence="1 2">
    <name type="scientific">Mucor circinelloides f. circinelloides (strain 1006PhL)</name>
    <name type="common">Mucormycosis agent</name>
    <name type="synonym">Calyptromyces circinelloides</name>
    <dbReference type="NCBI Taxonomy" id="1220926"/>
    <lineage>
        <taxon>Eukaryota</taxon>
        <taxon>Fungi</taxon>
        <taxon>Fungi incertae sedis</taxon>
        <taxon>Mucoromycota</taxon>
        <taxon>Mucoromycotina</taxon>
        <taxon>Mucoromycetes</taxon>
        <taxon>Mucorales</taxon>
        <taxon>Mucorineae</taxon>
        <taxon>Mucoraceae</taxon>
        <taxon>Mucor</taxon>
    </lineage>
</organism>
<sequence length="115" mass="13286">MADLVYHSAKLYGQYKMLPILVIISMKGFACDKMEAEFGSDISKKSGIFKMNEARSCLLWALHFHVFTWESIEAYIHQSPMDRMVALIHCIIQTEGISENQRQDPTMKMLLKLLE</sequence>
<gene>
    <name evidence="1" type="ORF">HMPREF1544_03469</name>
</gene>